<evidence type="ECO:0000256" key="1">
    <source>
        <dbReference type="ARBA" id="ARBA00007613"/>
    </source>
</evidence>
<dbReference type="Gene3D" id="2.20.200.10">
    <property type="entry name" value="Outer membrane efflux proteins (OEP)"/>
    <property type="match status" value="1"/>
</dbReference>
<dbReference type="RefSeq" id="WP_203327025.1">
    <property type="nucleotide sequence ID" value="NZ_CP069213.1"/>
</dbReference>
<keyword evidence="2" id="KW-0472">Membrane</keyword>
<reference evidence="4 5" key="1">
    <citation type="journal article" date="2012" name="Antonie Van Leeuwenhoek">
        <title>Shewanella litorisediminis sp. nov., a gammaproteobacterium isolated from a tidal flat sediment.</title>
        <authorList>
            <person name="Lee M.H."/>
            <person name="Yoon J.H."/>
        </authorList>
    </citation>
    <scope>NUCLEOTIDE SEQUENCE [LARGE SCALE GENOMIC DNA]</scope>
    <source>
        <strain evidence="4 5">SMK1-12</strain>
    </source>
</reference>
<dbReference type="PANTHER" id="PTHR30203">
    <property type="entry name" value="OUTER MEMBRANE CATION EFFLUX PROTEIN"/>
    <property type="match status" value="1"/>
</dbReference>
<dbReference type="InterPro" id="IPR003423">
    <property type="entry name" value="OMP_efflux"/>
</dbReference>
<evidence type="ECO:0000313" key="4">
    <source>
        <dbReference type="EMBL" id="QRH03476.1"/>
    </source>
</evidence>
<dbReference type="PANTHER" id="PTHR30203:SF25">
    <property type="entry name" value="OUTER MEMBRANE PROTEIN-RELATED"/>
    <property type="match status" value="1"/>
</dbReference>
<dbReference type="NCBIfam" id="TIGR01845">
    <property type="entry name" value="outer_NodT"/>
    <property type="match status" value="1"/>
</dbReference>
<protein>
    <submittedName>
        <fullName evidence="4">TolC family protein</fullName>
    </submittedName>
</protein>
<evidence type="ECO:0000313" key="5">
    <source>
        <dbReference type="Proteomes" id="UP000596252"/>
    </source>
</evidence>
<accession>A0ABX7G7X7</accession>
<dbReference type="Gene3D" id="1.20.1600.10">
    <property type="entry name" value="Outer membrane efflux proteins (OEP)"/>
    <property type="match status" value="1"/>
</dbReference>
<feature type="coiled-coil region" evidence="3">
    <location>
        <begin position="59"/>
        <end position="93"/>
    </location>
</feature>
<dbReference type="EMBL" id="CP069213">
    <property type="protein sequence ID" value="QRH03476.1"/>
    <property type="molecule type" value="Genomic_DNA"/>
</dbReference>
<proteinExistence type="inferred from homology"/>
<organism evidence="4 5">
    <name type="scientific">Shewanella litorisediminis</name>
    <dbReference type="NCBI Taxonomy" id="1173586"/>
    <lineage>
        <taxon>Bacteria</taxon>
        <taxon>Pseudomonadati</taxon>
        <taxon>Pseudomonadota</taxon>
        <taxon>Gammaproteobacteria</taxon>
        <taxon>Alteromonadales</taxon>
        <taxon>Shewanellaceae</taxon>
        <taxon>Shewanella</taxon>
    </lineage>
</organism>
<dbReference type="Proteomes" id="UP000596252">
    <property type="component" value="Chromosome"/>
</dbReference>
<keyword evidence="2" id="KW-0564">Palmitate</keyword>
<keyword evidence="2" id="KW-0812">Transmembrane</keyword>
<keyword evidence="2" id="KW-0449">Lipoprotein</keyword>
<dbReference type="SUPFAM" id="SSF56954">
    <property type="entry name" value="Outer membrane efflux proteins (OEP)"/>
    <property type="match status" value="1"/>
</dbReference>
<keyword evidence="3" id="KW-0175">Coiled coil</keyword>
<sequence length="459" mass="49768">MRNLMKLSAIALLVASVSACVVGPDYQSPTKVADIHVGSTYQSADKLQSWWQAFDDVALNELISEALAQNRTLAQAQANVERAYAVFRDANNDLLPKGSLDAGYQASENATVSSADNEVVSRGYTTGGNLSWDLDLFGKIRRAAEAAQANAQQAEMLWQDAQLQLISQVASSYGDYRGAQLRLVVAEQNLHNLEQSRGIVLARLEAGMASELELAQIDVQLHQVQAAVPGYRTALLTAEATLSALLAKQPGQLKITTAPHLPGLKQPVALVDGENYLRYRADVAVAERALAASTAQIGVATADLYPSLSVRGFLGFVSGPGLNLNGDSQSWFVAPTLSWQAADLGSVKARIRQADASTQMALAQFEQQVFTALNEMQLSLNSYNLSREQQLSTERQWQASNKALNIVRDRYKAGTVGFLALLDAEREQLRARDQLAVLQQQSFNRLVAIYRSFGGAIAL</sequence>
<name>A0ABX7G7X7_9GAMM</name>
<evidence type="ECO:0000256" key="2">
    <source>
        <dbReference type="RuleBase" id="RU362097"/>
    </source>
</evidence>
<keyword evidence="2" id="KW-1134">Transmembrane beta strand</keyword>
<dbReference type="PROSITE" id="PS51257">
    <property type="entry name" value="PROKAR_LIPOPROTEIN"/>
    <property type="match status" value="1"/>
</dbReference>
<evidence type="ECO:0000256" key="3">
    <source>
        <dbReference type="SAM" id="Coils"/>
    </source>
</evidence>
<gene>
    <name evidence="4" type="ORF">JQC75_08925</name>
</gene>
<keyword evidence="5" id="KW-1185">Reference proteome</keyword>
<feature type="signal peptide" evidence="2">
    <location>
        <begin position="1"/>
        <end position="19"/>
    </location>
</feature>
<comment type="subcellular location">
    <subcellularLocation>
        <location evidence="2">Cell outer membrane</location>
        <topology evidence="2">Lipid-anchor</topology>
    </subcellularLocation>
</comment>
<comment type="similarity">
    <text evidence="1 2">Belongs to the outer membrane factor (OMF) (TC 1.B.17) family.</text>
</comment>
<keyword evidence="2" id="KW-0732">Signal</keyword>
<dbReference type="Pfam" id="PF02321">
    <property type="entry name" value="OEP"/>
    <property type="match status" value="2"/>
</dbReference>
<dbReference type="InterPro" id="IPR010131">
    <property type="entry name" value="MdtP/NodT-like"/>
</dbReference>
<feature type="chain" id="PRO_5044973672" evidence="2">
    <location>
        <begin position="20"/>
        <end position="459"/>
    </location>
</feature>